<evidence type="ECO:0000256" key="2">
    <source>
        <dbReference type="SAM" id="Phobius"/>
    </source>
</evidence>
<dbReference type="Proteomes" id="UP000199004">
    <property type="component" value="Unassembled WGS sequence"/>
</dbReference>
<dbReference type="RefSeq" id="WP_143016294.1">
    <property type="nucleotide sequence ID" value="NZ_BKAE01000028.1"/>
</dbReference>
<keyword evidence="4" id="KW-1185">Reference proteome</keyword>
<feature type="region of interest" description="Disordered" evidence="1">
    <location>
        <begin position="1"/>
        <end position="47"/>
    </location>
</feature>
<keyword evidence="2" id="KW-0812">Transmembrane</keyword>
<name>A0A1H0M1B5_9ACTN</name>
<keyword evidence="2" id="KW-0472">Membrane</keyword>
<feature type="transmembrane region" description="Helical" evidence="2">
    <location>
        <begin position="57"/>
        <end position="85"/>
    </location>
</feature>
<protein>
    <recommendedName>
        <fullName evidence="5">DUF4190 domain-containing protein</fullName>
    </recommendedName>
</protein>
<dbReference type="EMBL" id="FNIC01000014">
    <property type="protein sequence ID" value="SDO74144.1"/>
    <property type="molecule type" value="Genomic_DNA"/>
</dbReference>
<evidence type="ECO:0000313" key="4">
    <source>
        <dbReference type="Proteomes" id="UP000199004"/>
    </source>
</evidence>
<dbReference type="AlphaFoldDB" id="A0A1H0M1B5"/>
<sequence>MSTPTDGPGGQPNPYGEPSGQPANPYGATPTQPTGGGGYGGAYPGGQPAEQPPGKGLAIAALVLAFIACVIPNLISMVLAIIVLVKKKGGKGLAIAAIIINVIVLIAWAALAAGGVWLFSNIVTVENAEKGQCVETTTEDDTVSLLKKDCAEAHDAEVIVVGDLTADELATYETDVAAVCETRLTDDGGDPAELKGDSWQLLTEEIPPSEGDAFVCLIENSDGSKLPAK</sequence>
<keyword evidence="2" id="KW-1133">Transmembrane helix</keyword>
<proteinExistence type="predicted"/>
<reference evidence="3 4" key="1">
    <citation type="submission" date="2016-10" db="EMBL/GenBank/DDBJ databases">
        <authorList>
            <person name="de Groot N.N."/>
        </authorList>
    </citation>
    <scope>NUCLEOTIDE SEQUENCE [LARGE SCALE GENOMIC DNA]</scope>
    <source>
        <strain evidence="3 4">CGMCC 1.11147</strain>
    </source>
</reference>
<organism evidence="3 4">
    <name type="scientific">Nocardioides szechwanensis</name>
    <dbReference type="NCBI Taxonomy" id="1005944"/>
    <lineage>
        <taxon>Bacteria</taxon>
        <taxon>Bacillati</taxon>
        <taxon>Actinomycetota</taxon>
        <taxon>Actinomycetes</taxon>
        <taxon>Propionibacteriales</taxon>
        <taxon>Nocardioidaceae</taxon>
        <taxon>Nocardioides</taxon>
    </lineage>
</organism>
<gene>
    <name evidence="3" type="ORF">SAMN05192576_0370</name>
</gene>
<evidence type="ECO:0000256" key="1">
    <source>
        <dbReference type="SAM" id="MobiDB-lite"/>
    </source>
</evidence>
<evidence type="ECO:0008006" key="5">
    <source>
        <dbReference type="Google" id="ProtNLM"/>
    </source>
</evidence>
<dbReference type="STRING" id="1005944.SAMN05192576_0370"/>
<evidence type="ECO:0000313" key="3">
    <source>
        <dbReference type="EMBL" id="SDO74144.1"/>
    </source>
</evidence>
<feature type="transmembrane region" description="Helical" evidence="2">
    <location>
        <begin position="92"/>
        <end position="119"/>
    </location>
</feature>
<accession>A0A1H0M1B5</accession>
<dbReference type="OrthoDB" id="3785114at2"/>
<feature type="compositionally biased region" description="Gly residues" evidence="1">
    <location>
        <begin position="34"/>
        <end position="44"/>
    </location>
</feature>